<sequence length="398" mass="40988">MTLAVWAAMIALLSYERRADAELSIDIRTITRVAADGSGAPAHPAGVPDTTLTKQDCEDDVRLRFALSLSGIDNGHQLQMWAGGGSCSPTASRTGNAAICGQVAAPLDATLQVATEVEIRVRDLAQQRFADTKNLAYTAATKSACSLQPTSGAQNVTIYFLWLANPSAEPEGSQTSQVTLSTRGPDSPATVTAGEGDRVLVIGWKAPTGASTSIVGYKVFCDPVDQLARRDVSSAHDVDTAGEYADGSGADDEASGNAVDGGDGGDGGKNGNDAGVCPYTPSTERQYVPGAASTKGTVRNLVNGVEYACAVAATDKTSTMGKLSSSVCATPGPVGDFFYRYREAGGVAGGCAIEGAPLTEGVVMGAMSVFGLAMMQRRRRMRRSASGAPGGREGGRRS</sequence>
<dbReference type="InterPro" id="IPR036116">
    <property type="entry name" value="FN3_sf"/>
</dbReference>
<dbReference type="EMBL" id="CP089984">
    <property type="protein sequence ID" value="WXB18128.1"/>
    <property type="molecule type" value="Genomic_DNA"/>
</dbReference>
<evidence type="ECO:0000313" key="2">
    <source>
        <dbReference type="EMBL" id="WXB18128.1"/>
    </source>
</evidence>
<feature type="region of interest" description="Disordered" evidence="1">
    <location>
        <begin position="170"/>
        <end position="192"/>
    </location>
</feature>
<evidence type="ECO:0000313" key="3">
    <source>
        <dbReference type="Proteomes" id="UP001370348"/>
    </source>
</evidence>
<protein>
    <recommendedName>
        <fullName evidence="4">Fibronectin type-III domain-containing protein</fullName>
    </recommendedName>
</protein>
<dbReference type="SUPFAM" id="SSF49265">
    <property type="entry name" value="Fibronectin type III"/>
    <property type="match status" value="1"/>
</dbReference>
<dbReference type="InterPro" id="IPR013783">
    <property type="entry name" value="Ig-like_fold"/>
</dbReference>
<name>A0ABZ2M4F6_9BACT</name>
<dbReference type="RefSeq" id="WP_394827769.1">
    <property type="nucleotide sequence ID" value="NZ_CP089984.1"/>
</dbReference>
<feature type="region of interest" description="Disordered" evidence="1">
    <location>
        <begin position="231"/>
        <end position="282"/>
    </location>
</feature>
<evidence type="ECO:0000256" key="1">
    <source>
        <dbReference type="SAM" id="MobiDB-lite"/>
    </source>
</evidence>
<gene>
    <name evidence="2" type="ORF">LZC94_12810</name>
</gene>
<evidence type="ECO:0008006" key="4">
    <source>
        <dbReference type="Google" id="ProtNLM"/>
    </source>
</evidence>
<dbReference type="Proteomes" id="UP001370348">
    <property type="component" value="Chromosome"/>
</dbReference>
<feature type="compositionally biased region" description="Gly residues" evidence="1">
    <location>
        <begin position="259"/>
        <end position="270"/>
    </location>
</feature>
<reference evidence="2 3" key="1">
    <citation type="submission" date="2021-12" db="EMBL/GenBank/DDBJ databases">
        <title>Discovery of the Pendulisporaceae a myxobacterial family with distinct sporulation behavior and unique specialized metabolism.</title>
        <authorList>
            <person name="Garcia R."/>
            <person name="Popoff A."/>
            <person name="Bader C.D."/>
            <person name="Loehr J."/>
            <person name="Walesch S."/>
            <person name="Walt C."/>
            <person name="Boldt J."/>
            <person name="Bunk B."/>
            <person name="Haeckl F.J.F.P.J."/>
            <person name="Gunesch A.P."/>
            <person name="Birkelbach J."/>
            <person name="Nuebel U."/>
            <person name="Pietschmann T."/>
            <person name="Bach T."/>
            <person name="Mueller R."/>
        </authorList>
    </citation>
    <scope>NUCLEOTIDE SEQUENCE [LARGE SCALE GENOMIC DNA]</scope>
    <source>
        <strain evidence="2 3">MSr11954</strain>
    </source>
</reference>
<accession>A0ABZ2M4F6</accession>
<keyword evidence="3" id="KW-1185">Reference proteome</keyword>
<proteinExistence type="predicted"/>
<organism evidence="2 3">
    <name type="scientific">Pendulispora albinea</name>
    <dbReference type="NCBI Taxonomy" id="2741071"/>
    <lineage>
        <taxon>Bacteria</taxon>
        <taxon>Pseudomonadati</taxon>
        <taxon>Myxococcota</taxon>
        <taxon>Myxococcia</taxon>
        <taxon>Myxococcales</taxon>
        <taxon>Sorangiineae</taxon>
        <taxon>Pendulisporaceae</taxon>
        <taxon>Pendulispora</taxon>
    </lineage>
</organism>
<dbReference type="Gene3D" id="2.60.40.10">
    <property type="entry name" value="Immunoglobulins"/>
    <property type="match status" value="1"/>
</dbReference>
<feature type="compositionally biased region" description="Polar residues" evidence="1">
    <location>
        <begin position="172"/>
        <end position="184"/>
    </location>
</feature>